<reference evidence="2 3" key="2">
    <citation type="submission" date="2024-07" db="EMBL/GenBank/DDBJ databases">
        <authorList>
            <person name="Akdeniz Z."/>
        </authorList>
    </citation>
    <scope>NUCLEOTIDE SEQUENCE [LARGE SCALE GENOMIC DNA]</scope>
</reference>
<evidence type="ECO:0000313" key="1">
    <source>
        <dbReference type="EMBL" id="CAI9955811.1"/>
    </source>
</evidence>
<name>A0AA86UL92_9EUKA</name>
<protein>
    <submittedName>
        <fullName evidence="2">Hypothetical_protein</fullName>
    </submittedName>
</protein>
<comment type="caution">
    <text evidence="1">The sequence shown here is derived from an EMBL/GenBank/DDBJ whole genome shotgun (WGS) entry which is preliminary data.</text>
</comment>
<keyword evidence="3" id="KW-1185">Reference proteome</keyword>
<reference evidence="1" key="1">
    <citation type="submission" date="2023-06" db="EMBL/GenBank/DDBJ databases">
        <authorList>
            <person name="Kurt Z."/>
        </authorList>
    </citation>
    <scope>NUCLEOTIDE SEQUENCE</scope>
</reference>
<dbReference type="EMBL" id="CAXDID020000208">
    <property type="protein sequence ID" value="CAL6055929.1"/>
    <property type="molecule type" value="Genomic_DNA"/>
</dbReference>
<dbReference type="EMBL" id="CATOUU010000868">
    <property type="protein sequence ID" value="CAI9955811.1"/>
    <property type="molecule type" value="Genomic_DNA"/>
</dbReference>
<evidence type="ECO:0000313" key="3">
    <source>
        <dbReference type="Proteomes" id="UP001642409"/>
    </source>
</evidence>
<evidence type="ECO:0000313" key="2">
    <source>
        <dbReference type="EMBL" id="CAL6055929.1"/>
    </source>
</evidence>
<dbReference type="AlphaFoldDB" id="A0AA86UL92"/>
<organism evidence="1">
    <name type="scientific">Hexamita inflata</name>
    <dbReference type="NCBI Taxonomy" id="28002"/>
    <lineage>
        <taxon>Eukaryota</taxon>
        <taxon>Metamonada</taxon>
        <taxon>Diplomonadida</taxon>
        <taxon>Hexamitidae</taxon>
        <taxon>Hexamitinae</taxon>
        <taxon>Hexamita</taxon>
    </lineage>
</organism>
<sequence length="522" mass="55957">MNVALISGLQNSNFTINNLVLPNSNVTSLPNISNSCSGGVFGHVDSQTPNNINQYNGLQINTSVNSIASNNNSYSSGVIGYITNCDDLIINRCSIYNSTINSQSFSGASFAGAIQSICQQTNVFVADITVLNVQIKAICNDQICYSAGIVAYVEICQIQLSNVKVNNSIIQSIGSVSRSGGLMCFCDDSALNIYNSEINSSFIQGSFIGATIQQNQIYTTGPQTGGIIGTANNSNVFVTDTILQFTNISQICKQHAVSGGINGQIINSSSRVINVKIRNSIIICNSSELNTHSGGINAVVECSNDYQQNVNVNDLQIFSNSIQYNHNGGLNGYIIKSTVNISQVKIMYLNLQSQGINNNCGGILGAVVFSYQVNIQNSCIQNSNFTLNAYTNAAGAAICQQHETQSIIINNIVIRNIIFYIAGNSSSSGSFFSSIYSTNQQIRSLTQIQNSLIDSINIYSTAQFNYNNIISQCPNSAFGQIYISSTKSLGFSSINGVSIPNCEDVHVQLLDGSFFISDSGCI</sequence>
<accession>A0AA86UL92</accession>
<dbReference type="Proteomes" id="UP001642409">
    <property type="component" value="Unassembled WGS sequence"/>
</dbReference>
<gene>
    <name evidence="1" type="ORF">HINF_LOCUS43456</name>
    <name evidence="2" type="ORF">HINF_LOCUS46779</name>
</gene>
<proteinExistence type="predicted"/>